<dbReference type="EMBL" id="FXXQ01000013">
    <property type="protein sequence ID" value="SMX25189.1"/>
    <property type="molecule type" value="Genomic_DNA"/>
</dbReference>
<dbReference type="CDD" id="cd02440">
    <property type="entry name" value="AdoMet_MTases"/>
    <property type="match status" value="1"/>
</dbReference>
<dbReference type="OrthoDB" id="5449367at2"/>
<feature type="domain" description="Methyltransferase type 11" evidence="1">
    <location>
        <begin position="53"/>
        <end position="149"/>
    </location>
</feature>
<gene>
    <name evidence="2" type="ORF">BOA8489_03324</name>
</gene>
<dbReference type="InterPro" id="IPR013216">
    <property type="entry name" value="Methyltransf_11"/>
</dbReference>
<accession>A0A238J385</accession>
<dbReference type="PANTHER" id="PTHR43861">
    <property type="entry name" value="TRANS-ACONITATE 2-METHYLTRANSFERASE-RELATED"/>
    <property type="match status" value="1"/>
</dbReference>
<organism evidence="2 3">
    <name type="scientific">Boseongicola aestuarii</name>
    <dbReference type="NCBI Taxonomy" id="1470561"/>
    <lineage>
        <taxon>Bacteria</taxon>
        <taxon>Pseudomonadati</taxon>
        <taxon>Pseudomonadota</taxon>
        <taxon>Alphaproteobacteria</taxon>
        <taxon>Rhodobacterales</taxon>
        <taxon>Paracoccaceae</taxon>
        <taxon>Boseongicola</taxon>
    </lineage>
</organism>
<dbReference type="GO" id="GO:0008757">
    <property type="term" value="F:S-adenosylmethionine-dependent methyltransferase activity"/>
    <property type="evidence" value="ECO:0007669"/>
    <property type="project" value="InterPro"/>
</dbReference>
<dbReference type="InterPro" id="IPR029063">
    <property type="entry name" value="SAM-dependent_MTases_sf"/>
</dbReference>
<reference evidence="2 3" key="1">
    <citation type="submission" date="2017-05" db="EMBL/GenBank/DDBJ databases">
        <authorList>
            <person name="Song R."/>
            <person name="Chenine A.L."/>
            <person name="Ruprecht R.M."/>
        </authorList>
    </citation>
    <scope>NUCLEOTIDE SEQUENCE [LARGE SCALE GENOMIC DNA]</scope>
    <source>
        <strain evidence="2 3">CECT 8489</strain>
    </source>
</reference>
<dbReference type="Pfam" id="PF08241">
    <property type="entry name" value="Methyltransf_11"/>
    <property type="match status" value="1"/>
</dbReference>
<name>A0A238J385_9RHOB</name>
<dbReference type="Gene3D" id="3.40.50.150">
    <property type="entry name" value="Vaccinia Virus protein VP39"/>
    <property type="match status" value="1"/>
</dbReference>
<keyword evidence="3" id="KW-1185">Reference proteome</keyword>
<evidence type="ECO:0000313" key="3">
    <source>
        <dbReference type="Proteomes" id="UP000201838"/>
    </source>
</evidence>
<dbReference type="AlphaFoldDB" id="A0A238J385"/>
<sequence length="230" mass="25769">MSGEFDEYVDDYVDQHSKSIRLSGEDPDFFAEYKIKELRKMADNWGFIDPAILDFGSGIGNSVPAFRTHFKGLDITQADLSPDSLTRARDLHGGTERQIQISETGIPVDADTFDIVFTACVFHHIPHEEHDFWLKELLRVTAPGGRLVIFEHNPWNPLTLHAVRNCPFDVNAHLINAPEMARRLRTAGWSNVKNTFHVFFPAALAPLRVADPALGWCPLGAQYSCAGRAP</sequence>
<dbReference type="RefSeq" id="WP_093975393.1">
    <property type="nucleotide sequence ID" value="NZ_FXXQ01000013.1"/>
</dbReference>
<protein>
    <recommendedName>
        <fullName evidence="1">Methyltransferase type 11 domain-containing protein</fullName>
    </recommendedName>
</protein>
<evidence type="ECO:0000259" key="1">
    <source>
        <dbReference type="Pfam" id="PF08241"/>
    </source>
</evidence>
<dbReference type="SUPFAM" id="SSF53335">
    <property type="entry name" value="S-adenosyl-L-methionine-dependent methyltransferases"/>
    <property type="match status" value="1"/>
</dbReference>
<proteinExistence type="predicted"/>
<dbReference type="Proteomes" id="UP000201838">
    <property type="component" value="Unassembled WGS sequence"/>
</dbReference>
<dbReference type="PANTHER" id="PTHR43861:SF1">
    <property type="entry name" value="TRANS-ACONITATE 2-METHYLTRANSFERASE"/>
    <property type="match status" value="1"/>
</dbReference>
<evidence type="ECO:0000313" key="2">
    <source>
        <dbReference type="EMBL" id="SMX25189.1"/>
    </source>
</evidence>